<accession>C5CE05</accession>
<gene>
    <name evidence="1" type="ordered locus">Kole_1414</name>
</gene>
<evidence type="ECO:0000313" key="2">
    <source>
        <dbReference type="Proteomes" id="UP000002382"/>
    </source>
</evidence>
<proteinExistence type="predicted"/>
<name>C5CE05_KOSOT</name>
<sequence>MKKLLITFSVLLLITYAFSLSFHGLAGSEFGGLNRQFIGAGVGLGNGLLRLEVNAFLPVSSLSDVPDLDWKEISVLEIDPMLLLNIRLAKGLAIYLGGGPIILADIKAPAFIIYSDRIFHVKGGASLMLGSIRIFAEAMTSIGLIGGPIGFGWSGIYSIHVGAGLVF</sequence>
<dbReference type="OrthoDB" id="49031at2"/>
<dbReference type="Proteomes" id="UP000002382">
    <property type="component" value="Chromosome"/>
</dbReference>
<dbReference type="AlphaFoldDB" id="C5CE05"/>
<dbReference type="eggNOG" id="ENOG50335VX">
    <property type="taxonomic scope" value="Bacteria"/>
</dbReference>
<organism evidence="1 2">
    <name type="scientific">Kosmotoga olearia (strain ATCC BAA-1733 / DSM 21960 / TBF 19.5.1)</name>
    <dbReference type="NCBI Taxonomy" id="521045"/>
    <lineage>
        <taxon>Bacteria</taxon>
        <taxon>Thermotogati</taxon>
        <taxon>Thermotogota</taxon>
        <taxon>Thermotogae</taxon>
        <taxon>Kosmotogales</taxon>
        <taxon>Kosmotogaceae</taxon>
        <taxon>Kosmotoga</taxon>
    </lineage>
</organism>
<dbReference type="HOGENOM" id="CLU_1649595_0_0_0"/>
<dbReference type="KEGG" id="kol:Kole_1414"/>
<dbReference type="RefSeq" id="WP_015868754.1">
    <property type="nucleotide sequence ID" value="NC_012785.1"/>
</dbReference>
<reference evidence="1 2" key="1">
    <citation type="submission" date="2009-06" db="EMBL/GenBank/DDBJ databases">
        <title>Complete sequence of Thermotogales bacterium TBF 19.5.1.</title>
        <authorList>
            <consortium name="US DOE Joint Genome Institute"/>
            <person name="Lucas S."/>
            <person name="Copeland A."/>
            <person name="Lapidus A."/>
            <person name="Glavina del Rio T."/>
            <person name="Tice H."/>
            <person name="Bruce D."/>
            <person name="Goodwin L."/>
            <person name="Pitluck S."/>
            <person name="Chertkov O."/>
            <person name="Brettin T."/>
            <person name="Detter J.C."/>
            <person name="Han C."/>
            <person name="Schmutz J."/>
            <person name="Larimer F."/>
            <person name="Land M."/>
            <person name="Hauser L."/>
            <person name="Kyrpides N."/>
            <person name="Ovchinnikova G."/>
            <person name="Noll K."/>
        </authorList>
    </citation>
    <scope>NUCLEOTIDE SEQUENCE [LARGE SCALE GENOMIC DNA]</scope>
    <source>
        <strain evidence="2">ATCC BAA-1733 / DSM 21960 / TBF 19.5.1</strain>
    </source>
</reference>
<protein>
    <submittedName>
        <fullName evidence="1">Uncharacterized protein</fullName>
    </submittedName>
</protein>
<evidence type="ECO:0000313" key="1">
    <source>
        <dbReference type="EMBL" id="ACR80107.1"/>
    </source>
</evidence>
<dbReference type="EMBL" id="CP001634">
    <property type="protein sequence ID" value="ACR80107.1"/>
    <property type="molecule type" value="Genomic_DNA"/>
</dbReference>
<keyword evidence="2" id="KW-1185">Reference proteome</keyword>
<reference evidence="1 2" key="2">
    <citation type="journal article" date="2011" name="J. Bacteriol.">
        <title>Genome Sequence of Kosmotoga olearia Strain TBF 19.5.1, a Thermophilic Bacterium with a Wide Growth Temperature Range, Isolated from the Troll B Oil Platform in the North Sea.</title>
        <authorList>
            <person name="Swithers K.S."/>
            <person name="Dipippo J.L."/>
            <person name="Bruce D.C."/>
            <person name="Detter C."/>
            <person name="Tapia R."/>
            <person name="Han S."/>
            <person name="Goodwin L.A."/>
            <person name="Han J."/>
            <person name="Woyke T."/>
            <person name="Pitluck S."/>
            <person name="Pennacchio L."/>
            <person name="Nolan M."/>
            <person name="Mikhailova N."/>
            <person name="Land M.L."/>
            <person name="Nesbo C.L."/>
            <person name="Gogarten J.P."/>
            <person name="Noll K.M."/>
        </authorList>
    </citation>
    <scope>NUCLEOTIDE SEQUENCE [LARGE SCALE GENOMIC DNA]</scope>
    <source>
        <strain evidence="2">ATCC BAA-1733 / DSM 21960 / TBF 19.5.1</strain>
    </source>
</reference>